<name>A0A0L0C6Q5_LUCCU</name>
<accession>A0A0L0C6Q5</accession>
<feature type="region of interest" description="Disordered" evidence="1">
    <location>
        <begin position="1"/>
        <end position="100"/>
    </location>
</feature>
<reference evidence="2 3" key="1">
    <citation type="journal article" date="2015" name="Nat. Commun.">
        <title>Lucilia cuprina genome unlocks parasitic fly biology to underpin future interventions.</title>
        <authorList>
            <person name="Anstead C.A."/>
            <person name="Korhonen P.K."/>
            <person name="Young N.D."/>
            <person name="Hall R.S."/>
            <person name="Jex A.R."/>
            <person name="Murali S.C."/>
            <person name="Hughes D.S."/>
            <person name="Lee S.F."/>
            <person name="Perry T."/>
            <person name="Stroehlein A.J."/>
            <person name="Ansell B.R."/>
            <person name="Breugelmans B."/>
            <person name="Hofmann A."/>
            <person name="Qu J."/>
            <person name="Dugan S."/>
            <person name="Lee S.L."/>
            <person name="Chao H."/>
            <person name="Dinh H."/>
            <person name="Han Y."/>
            <person name="Doddapaneni H.V."/>
            <person name="Worley K.C."/>
            <person name="Muzny D.M."/>
            <person name="Ioannidis P."/>
            <person name="Waterhouse R.M."/>
            <person name="Zdobnov E.M."/>
            <person name="James P.J."/>
            <person name="Bagnall N.H."/>
            <person name="Kotze A.C."/>
            <person name="Gibbs R.A."/>
            <person name="Richards S."/>
            <person name="Batterham P."/>
            <person name="Gasser R.B."/>
        </authorList>
    </citation>
    <scope>NUCLEOTIDE SEQUENCE [LARGE SCALE GENOMIC DNA]</scope>
    <source>
        <strain evidence="2 3">LS</strain>
        <tissue evidence="2">Full body</tissue>
    </source>
</reference>
<comment type="caution">
    <text evidence="2">The sequence shown here is derived from an EMBL/GenBank/DDBJ whole genome shotgun (WGS) entry which is preliminary data.</text>
</comment>
<keyword evidence="3" id="KW-1185">Reference proteome</keyword>
<gene>
    <name evidence="2" type="ORF">FF38_03151</name>
</gene>
<evidence type="ECO:0000313" key="3">
    <source>
        <dbReference type="Proteomes" id="UP000037069"/>
    </source>
</evidence>
<feature type="region of interest" description="Disordered" evidence="1">
    <location>
        <begin position="310"/>
        <end position="437"/>
    </location>
</feature>
<dbReference type="EMBL" id="JRES01000822">
    <property type="protein sequence ID" value="KNC28098.1"/>
    <property type="molecule type" value="Genomic_DNA"/>
</dbReference>
<organism evidence="2 3">
    <name type="scientific">Lucilia cuprina</name>
    <name type="common">Green bottle fly</name>
    <name type="synonym">Australian sheep blowfly</name>
    <dbReference type="NCBI Taxonomy" id="7375"/>
    <lineage>
        <taxon>Eukaryota</taxon>
        <taxon>Metazoa</taxon>
        <taxon>Ecdysozoa</taxon>
        <taxon>Arthropoda</taxon>
        <taxon>Hexapoda</taxon>
        <taxon>Insecta</taxon>
        <taxon>Pterygota</taxon>
        <taxon>Neoptera</taxon>
        <taxon>Endopterygota</taxon>
        <taxon>Diptera</taxon>
        <taxon>Brachycera</taxon>
        <taxon>Muscomorpha</taxon>
        <taxon>Oestroidea</taxon>
        <taxon>Calliphoridae</taxon>
        <taxon>Luciliinae</taxon>
        <taxon>Lucilia</taxon>
    </lineage>
</organism>
<feature type="region of interest" description="Disordered" evidence="1">
    <location>
        <begin position="184"/>
        <end position="232"/>
    </location>
</feature>
<feature type="compositionally biased region" description="Basic residues" evidence="1">
    <location>
        <begin position="216"/>
        <end position="226"/>
    </location>
</feature>
<proteinExistence type="predicted"/>
<evidence type="ECO:0000313" key="2">
    <source>
        <dbReference type="EMBL" id="KNC28098.1"/>
    </source>
</evidence>
<dbReference type="AlphaFoldDB" id="A0A0L0C6Q5"/>
<feature type="compositionally biased region" description="Basic and acidic residues" evidence="1">
    <location>
        <begin position="58"/>
        <end position="91"/>
    </location>
</feature>
<protein>
    <submittedName>
        <fullName evidence="2">Uncharacterized protein</fullName>
    </submittedName>
</protein>
<feature type="compositionally biased region" description="Basic residues" evidence="1">
    <location>
        <begin position="364"/>
        <end position="380"/>
    </location>
</feature>
<feature type="compositionally biased region" description="Basic and acidic residues" evidence="1">
    <location>
        <begin position="184"/>
        <end position="204"/>
    </location>
</feature>
<dbReference type="Proteomes" id="UP000037069">
    <property type="component" value="Unassembled WGS sequence"/>
</dbReference>
<evidence type="ECO:0000256" key="1">
    <source>
        <dbReference type="SAM" id="MobiDB-lite"/>
    </source>
</evidence>
<feature type="compositionally biased region" description="Polar residues" evidence="1">
    <location>
        <begin position="34"/>
        <end position="52"/>
    </location>
</feature>
<sequence length="463" mass="49264">MRSAALIRSPPAGCTHPPVVTARSAGVAMRRSHSASPARSVSASTPSGSTDRPATARAQEDGPHGDALRGRRHEALTDVRGGGEDDLDVRQPRGRAPVVGDRGAHEAVGLGHVRAQHAASRGEVARQLTGPLRPVERSAAGGGREPCDEMVLEHDLPGDAVVAAVVQPHGDDVFRLEAEVGRRPVTGHHDDGRHAAELGRDRLLQQRSSLPPPTRGRTRGSRRVRRPPHDRAERRLRAGDVHVIDVRMLGQRSVDESAQLVPGGQVERLVLDVLHLRAVVLDVRVVAAQPALFAAGLGRELVVHEDRHPRLRGGDRVGVRPGSVERPLALRARDEVGSVDPPGRVPDPPGRHGAGPRAHGGRAAGRRRRRARAVRARRGIPARWTRPPRDRGLAATGCRPALGLSRPRDRLSQPPVSRGASSALVVGSAQHEDARTMTGVRPAVGLILGGGEHGGRSVWADPA</sequence>